<dbReference type="GO" id="GO:0007165">
    <property type="term" value="P:signal transduction"/>
    <property type="evidence" value="ECO:0007669"/>
    <property type="project" value="InterPro"/>
</dbReference>
<evidence type="ECO:0000256" key="3">
    <source>
        <dbReference type="ARBA" id="ARBA00023125"/>
    </source>
</evidence>
<dbReference type="Proteomes" id="UP000641853">
    <property type="component" value="Unassembled WGS sequence"/>
</dbReference>
<dbReference type="InterPro" id="IPR027417">
    <property type="entry name" value="P-loop_NTPase"/>
</dbReference>
<dbReference type="Proteomes" id="UP000654922">
    <property type="component" value="Unassembled WGS sequence"/>
</dbReference>
<feature type="region of interest" description="Disordered" evidence="7">
    <location>
        <begin position="384"/>
        <end position="436"/>
    </location>
</feature>
<dbReference type="InterPro" id="IPR036864">
    <property type="entry name" value="Zn2-C6_fun-type_DNA-bd_sf"/>
</dbReference>
<dbReference type="Gene3D" id="4.10.240.10">
    <property type="entry name" value="Zn(2)-C6 fungal-type DNA-binding domain"/>
    <property type="match status" value="1"/>
</dbReference>
<keyword evidence="10" id="KW-1185">Reference proteome</keyword>
<dbReference type="PROSITE" id="PS51419">
    <property type="entry name" value="RAB"/>
    <property type="match status" value="1"/>
</dbReference>
<evidence type="ECO:0000256" key="6">
    <source>
        <dbReference type="ARBA" id="ARBA00023242"/>
    </source>
</evidence>
<dbReference type="Pfam" id="PF00071">
    <property type="entry name" value="Ras"/>
    <property type="match status" value="1"/>
</dbReference>
<evidence type="ECO:0000313" key="10">
    <source>
        <dbReference type="Proteomes" id="UP000641853"/>
    </source>
</evidence>
<dbReference type="GO" id="GO:0008270">
    <property type="term" value="F:zinc ion binding"/>
    <property type="evidence" value="ECO:0007669"/>
    <property type="project" value="InterPro"/>
</dbReference>
<feature type="compositionally biased region" description="Low complexity" evidence="7">
    <location>
        <begin position="214"/>
        <end position="227"/>
    </location>
</feature>
<evidence type="ECO:0000313" key="8">
    <source>
        <dbReference type="EMBL" id="KAF7173907.1"/>
    </source>
</evidence>
<keyword evidence="3" id="KW-0238">DNA-binding</keyword>
<dbReference type="NCBIfam" id="TIGR00231">
    <property type="entry name" value="small_GTP"/>
    <property type="match status" value="1"/>
</dbReference>
<dbReference type="SMART" id="SM00175">
    <property type="entry name" value="RAB"/>
    <property type="match status" value="1"/>
</dbReference>
<comment type="caution">
    <text evidence="9">The sequence shown here is derived from an EMBL/GenBank/DDBJ whole genome shotgun (WGS) entry which is preliminary data.</text>
</comment>
<keyword evidence="4" id="KW-0342">GTP-binding</keyword>
<organism evidence="9 10">
    <name type="scientific">Aspergillus felis</name>
    <dbReference type="NCBI Taxonomy" id="1287682"/>
    <lineage>
        <taxon>Eukaryota</taxon>
        <taxon>Fungi</taxon>
        <taxon>Dikarya</taxon>
        <taxon>Ascomycota</taxon>
        <taxon>Pezizomycotina</taxon>
        <taxon>Eurotiomycetes</taxon>
        <taxon>Eurotiomycetidae</taxon>
        <taxon>Eurotiales</taxon>
        <taxon>Aspergillaceae</taxon>
        <taxon>Aspergillus</taxon>
        <taxon>Aspergillus subgen. Fumigati</taxon>
    </lineage>
</organism>
<dbReference type="InterPro" id="IPR020849">
    <property type="entry name" value="Small_GTPase_Ras-type"/>
</dbReference>
<dbReference type="PROSITE" id="PS51421">
    <property type="entry name" value="RAS"/>
    <property type="match status" value="1"/>
</dbReference>
<keyword evidence="6" id="KW-0539">Nucleus</keyword>
<dbReference type="SMART" id="SM00174">
    <property type="entry name" value="RHO"/>
    <property type="match status" value="1"/>
</dbReference>
<dbReference type="GO" id="GO:0016020">
    <property type="term" value="C:membrane"/>
    <property type="evidence" value="ECO:0007669"/>
    <property type="project" value="InterPro"/>
</dbReference>
<dbReference type="SUPFAM" id="SSF52540">
    <property type="entry name" value="P-loop containing nucleoside triphosphate hydrolases"/>
    <property type="match status" value="1"/>
</dbReference>
<feature type="region of interest" description="Disordered" evidence="7">
    <location>
        <begin position="206"/>
        <end position="275"/>
    </location>
</feature>
<accession>A0A8H6R4M5</accession>
<feature type="compositionally biased region" description="Low complexity" evidence="7">
    <location>
        <begin position="395"/>
        <end position="404"/>
    </location>
</feature>
<evidence type="ECO:0000256" key="4">
    <source>
        <dbReference type="ARBA" id="ARBA00023134"/>
    </source>
</evidence>
<dbReference type="FunFam" id="3.40.50.300:FF:001856">
    <property type="entry name" value="RAS small monomeric GTPase, putative"/>
    <property type="match status" value="1"/>
</dbReference>
<dbReference type="SMART" id="SM00173">
    <property type="entry name" value="RAS"/>
    <property type="match status" value="1"/>
</dbReference>
<dbReference type="InterPro" id="IPR005225">
    <property type="entry name" value="Small_GTP-bd"/>
</dbReference>
<proteinExistence type="predicted"/>
<keyword evidence="2" id="KW-0805">Transcription regulation</keyword>
<dbReference type="EMBL" id="JACBAE010001040">
    <property type="protein sequence ID" value="KAF7173907.1"/>
    <property type="molecule type" value="Genomic_DNA"/>
</dbReference>
<evidence type="ECO:0000256" key="2">
    <source>
        <dbReference type="ARBA" id="ARBA00023015"/>
    </source>
</evidence>
<evidence type="ECO:0000313" key="9">
    <source>
        <dbReference type="EMBL" id="KAF7183767.1"/>
    </source>
</evidence>
<dbReference type="GO" id="GO:0003677">
    <property type="term" value="F:DNA binding"/>
    <property type="evidence" value="ECO:0007669"/>
    <property type="project" value="UniProtKB-KW"/>
</dbReference>
<feature type="compositionally biased region" description="Basic and acidic residues" evidence="7">
    <location>
        <begin position="261"/>
        <end position="274"/>
    </location>
</feature>
<keyword evidence="5" id="KW-0804">Transcription</keyword>
<dbReference type="EMBL" id="JACBAG010001700">
    <property type="protein sequence ID" value="KAF7183767.1"/>
    <property type="molecule type" value="Genomic_DNA"/>
</dbReference>
<dbReference type="OrthoDB" id="4151048at2759"/>
<name>A0A8H6R4M5_9EURO</name>
<sequence>MQDTMEDEPTKISITICGDGGCGKSSITLRLVRSQWVNEYDPTIEDSYSVTRVIDGIPYFLSITDTAGQEEYRGLFALSNLRSDAFLLVYDITNASSLSALDYFMGLIDIEAEQRAEDNARLLKELGDSARGVEVGMPPPVKIIAGNKCDLKENRVIPAREGLEYARKHGCGFMETSARDMVNIEETFALIVRRVIEARRLHYQQNQATANPGQATASATTQQPAEQTADETIAAKPSKDAGSPFSRFSIFGTKSSKRAAPKPEDQTGESKGEAVCDGANPCGRCRADNAICVFGERKKAHDKVYPKGYVEMLEQQQAWLVYGLQELYRRSSEGEGWPGEPLKCEANGHPLTHDLLTRLGALDQTKGERFEENTEAMQQELWKQNAGHMQRQDSSDGSSESAQSPITTSRFVDAFSRHQLPPTPPNLSPASRTQAPTIKPEPQMAPHNPAYIAPLAMQGVVNPIALQGPPQWPNSSFGTFDDMDMMGASDFTSLSFDDQLSSPMFNRQIPMNCVTSASFMDTKSDYDDFNQFLNPNPTEITSI</sequence>
<dbReference type="GO" id="GO:0000981">
    <property type="term" value="F:DNA-binding transcription factor activity, RNA polymerase II-specific"/>
    <property type="evidence" value="ECO:0007669"/>
    <property type="project" value="InterPro"/>
</dbReference>
<dbReference type="GO" id="GO:0003924">
    <property type="term" value="F:GTPase activity"/>
    <property type="evidence" value="ECO:0007669"/>
    <property type="project" value="InterPro"/>
</dbReference>
<evidence type="ECO:0008006" key="11">
    <source>
        <dbReference type="Google" id="ProtNLM"/>
    </source>
</evidence>
<evidence type="ECO:0000256" key="5">
    <source>
        <dbReference type="ARBA" id="ARBA00023163"/>
    </source>
</evidence>
<protein>
    <recommendedName>
        <fullName evidence="11">RAS small monomeric GTPase</fullName>
    </recommendedName>
</protein>
<dbReference type="GO" id="GO:0005525">
    <property type="term" value="F:GTP binding"/>
    <property type="evidence" value="ECO:0007669"/>
    <property type="project" value="UniProtKB-KW"/>
</dbReference>
<dbReference type="CDD" id="cd00876">
    <property type="entry name" value="Ras"/>
    <property type="match status" value="1"/>
</dbReference>
<dbReference type="PANTHER" id="PTHR24070">
    <property type="entry name" value="RAS, DI-RAS, AND RHEB FAMILY MEMBERS OF SMALL GTPASE SUPERFAMILY"/>
    <property type="match status" value="1"/>
</dbReference>
<dbReference type="AlphaFoldDB" id="A0A8H6R4M5"/>
<evidence type="ECO:0000256" key="1">
    <source>
        <dbReference type="ARBA" id="ARBA00022741"/>
    </source>
</evidence>
<dbReference type="Gene3D" id="3.40.50.300">
    <property type="entry name" value="P-loop containing nucleotide triphosphate hydrolases"/>
    <property type="match status" value="1"/>
</dbReference>
<evidence type="ECO:0000256" key="7">
    <source>
        <dbReference type="SAM" id="MobiDB-lite"/>
    </source>
</evidence>
<reference evidence="9" key="1">
    <citation type="submission" date="2020-06" db="EMBL/GenBank/DDBJ databases">
        <title>Draft genome sequences of strains closely related to Aspergillus parafelis and Aspergillus hiratsukae.</title>
        <authorList>
            <person name="Dos Santos R.A.C."/>
            <person name="Rivero-Menendez O."/>
            <person name="Steenwyk J.L."/>
            <person name="Mead M.E."/>
            <person name="Goldman G.H."/>
            <person name="Alastruey-Izquierdo A."/>
            <person name="Rokas A."/>
        </authorList>
    </citation>
    <scope>NUCLEOTIDE SEQUENCE</scope>
    <source>
        <strain evidence="8">CNM-CM5623</strain>
        <strain evidence="9">CNM-CM7691</strain>
    </source>
</reference>
<keyword evidence="1" id="KW-0547">Nucleotide-binding</keyword>
<gene>
    <name evidence="8" type="ORF">CNMCM5623_006144</name>
    <name evidence="9" type="ORF">CNMCM7691_004117</name>
</gene>
<dbReference type="PRINTS" id="PR00449">
    <property type="entry name" value="RASTRNSFRMNG"/>
</dbReference>
<dbReference type="InterPro" id="IPR001806">
    <property type="entry name" value="Small_GTPase"/>
</dbReference>